<dbReference type="EMBL" id="VEVQ02000001">
    <property type="protein sequence ID" value="NHN24289.1"/>
    <property type="molecule type" value="Genomic_DNA"/>
</dbReference>
<gene>
    <name evidence="6" type="ORF">FIA58_001260</name>
</gene>
<evidence type="ECO:0000256" key="2">
    <source>
        <dbReference type="ARBA" id="ARBA00022692"/>
    </source>
</evidence>
<accession>A0ABX0INC2</accession>
<keyword evidence="4" id="KW-0472">Membrane</keyword>
<feature type="domain" description="Translocation and assembly module TamB C-terminal" evidence="5">
    <location>
        <begin position="1017"/>
        <end position="1434"/>
    </location>
</feature>
<keyword evidence="3" id="KW-1133">Transmembrane helix</keyword>
<evidence type="ECO:0000313" key="6">
    <source>
        <dbReference type="EMBL" id="NHN24289.1"/>
    </source>
</evidence>
<dbReference type="InterPro" id="IPR007452">
    <property type="entry name" value="TamB_C"/>
</dbReference>
<dbReference type="PANTHER" id="PTHR36985">
    <property type="entry name" value="TRANSLOCATION AND ASSEMBLY MODULE SUBUNIT TAMB"/>
    <property type="match status" value="1"/>
</dbReference>
<dbReference type="PANTHER" id="PTHR36985:SF1">
    <property type="entry name" value="TRANSLOCATION AND ASSEMBLY MODULE SUBUNIT TAMB"/>
    <property type="match status" value="1"/>
</dbReference>
<evidence type="ECO:0000256" key="4">
    <source>
        <dbReference type="ARBA" id="ARBA00023136"/>
    </source>
</evidence>
<name>A0ABX0INC2_9FLAO</name>
<dbReference type="Pfam" id="PF04357">
    <property type="entry name" value="TamB"/>
    <property type="match status" value="1"/>
</dbReference>
<sequence>MKKLKKIFFRTLLIVLIFLLVSGILLSLPFVQTYLGKYATEQLNKEFGTDINIEKVAVTAFGSVKLKGILIKDHHKDTLFFIKRLNTSILSINELYDSGHPYLGKVILDGLDFNLKQYKGEDFTNIDKFIESFDDGTPSSGKFRMKSSSMTLYNSRFKYINENLQNQKIFDLKDLNGTIEDFYIKGPDVSTYINKLSFKEERGLLVENLTANFTYTKKNILLDKLYIKTNESLFRGNLELRYNRSDFSDFNNKVIFDVQMDEASIASNDLNYFYNEFGKNNIFDIDTHLIGTLNNFTTENLHLKDVNDSKILGTVQFKNLFNKEESFYIKGKFSKISSNYNNLIAILPTILGNSLPSSLVKLGNVTLVGDVELTDNFINSDVVVSSVLGKIVTNLSIENLSNIDNATYQGNVMLDDFNLGEFLNQSDIGKATLNLDVEGQGFTKEYLNTNVKGKIDKFYFNKYSYQNITVDGNMKMPYFKGYFNSNDPNLRMDFDGLVDLSSRAKNYNFKANIDYADLYALQFSKIDSISIFKGKISFLAKGNTLNDLDGVLQVENVSYQNNKDSYYFDDFQLSSSFDAERIRTITINSKDIINGKVVGKFKINQVRKILENAVGSLYANYSPNKLQKGQFLDFNFTLYNKIVDIFVPEVSISENTKIKGKINADLGKFEFDFNSPDVVAFGNYFKNIKIDIDNKNPLYNTYIEMDSIRTKNYRISDFNLINLTMNDTLFVRSEFKGGNEQDDSFSLNIYHTIDENKQSVIGFKKSEVNFKDYLWFINENENNDNKIIFDKNFKDFKFQKLRLSHNNQNMDFYGEMKDSTYKDFNLTFNDVDLDKVTPSLDSIALDGKVNGFIKFKQDKTYYKPLSNIHIDSLKINKFPVGDMYLLVEGNDAFNEFDIDSYIVQKGSERFNLNGTLKYRNNQSTLNMEAIFNRFDLAPFGSLIGEVITDVRGDATGSANIRGLVTDPEIDGRLYLNEAGLRAPYLNVDYNFEKNAIVDITEKEFLFRNIVITDTEFNTNGVLRGSVKHEMFSDWELDLEVRTNNLLALNTKDSEDSYYYGTAFLNGSAKISGRIESLLVTVVGESEKGTSIKIPVRDAEDVGRKPYYTFIKKEDLLTNNTNNLSKNKYNGLELNLDFDIDTDAEIEVILDRESGHAMKGNGYGSMRMEINTLGKFLMYGDFQVQEGVYNFKKAGLIDKKFLVKKGSTIRWEGDPLGAILNLEAIYKTQANPSVLIESSSFNTNRKLPTEVSIVINGSLSNPEPDFNINFPTVSSVFKSEIDYRLQNKDVRQNQAFALLAFGSFTTPENAGSVAYGSLFEKASSLFNDIISDDDSKLQVGVNYDQADRINQISGRVGLTLSTQINDKISINGKVGVPVGGVTESVLVGDVEVQLQLNEDGSLRARVFNRENDINYNIGEGIGYTQGLGLSYSLDFDSFGEMIRKIFTKNKDKNNSSSSNEDIPDSEELWNKDYYIRKNKEIEEEKDKKKELEKVPEIE</sequence>
<protein>
    <submittedName>
        <fullName evidence="6">Translocation/assembly module TamB</fullName>
    </submittedName>
</protein>
<comment type="subcellular location">
    <subcellularLocation>
        <location evidence="1">Membrane</location>
        <topology evidence="1">Single-pass membrane protein</topology>
    </subcellularLocation>
</comment>
<evidence type="ECO:0000256" key="1">
    <source>
        <dbReference type="ARBA" id="ARBA00004167"/>
    </source>
</evidence>
<reference evidence="6" key="2">
    <citation type="submission" date="2020-02" db="EMBL/GenBank/DDBJ databases">
        <title>Flavobacterium profundi sp. nov., isolated from a deep-sea seamount.</title>
        <authorList>
            <person name="Zhang D.-C."/>
        </authorList>
    </citation>
    <scope>NUCLEOTIDE SEQUENCE</scope>
    <source>
        <strain evidence="6">EC11</strain>
    </source>
</reference>
<proteinExistence type="predicted"/>
<reference evidence="6" key="1">
    <citation type="submission" date="2019-05" db="EMBL/GenBank/DDBJ databases">
        <authorList>
            <person name="Lianzixin W."/>
        </authorList>
    </citation>
    <scope>NUCLEOTIDE SEQUENCE</scope>
    <source>
        <strain evidence="6">EC11</strain>
    </source>
</reference>
<dbReference type="Proteomes" id="UP000817854">
    <property type="component" value="Unassembled WGS sequence"/>
</dbReference>
<evidence type="ECO:0000259" key="5">
    <source>
        <dbReference type="Pfam" id="PF04357"/>
    </source>
</evidence>
<evidence type="ECO:0000256" key="3">
    <source>
        <dbReference type="ARBA" id="ARBA00022989"/>
    </source>
</evidence>
<organism evidence="6 7">
    <name type="scientific">Flavobacterium jejuense</name>
    <dbReference type="NCBI Taxonomy" id="1544455"/>
    <lineage>
        <taxon>Bacteria</taxon>
        <taxon>Pseudomonadati</taxon>
        <taxon>Bacteroidota</taxon>
        <taxon>Flavobacteriia</taxon>
        <taxon>Flavobacteriales</taxon>
        <taxon>Flavobacteriaceae</taxon>
        <taxon>Flavobacterium</taxon>
    </lineage>
</organism>
<keyword evidence="2" id="KW-0812">Transmembrane</keyword>
<comment type="caution">
    <text evidence="6">The sequence shown here is derived from an EMBL/GenBank/DDBJ whole genome shotgun (WGS) entry which is preliminary data.</text>
</comment>
<keyword evidence="7" id="KW-1185">Reference proteome</keyword>
<evidence type="ECO:0000313" key="7">
    <source>
        <dbReference type="Proteomes" id="UP000817854"/>
    </source>
</evidence>